<dbReference type="InterPro" id="IPR036467">
    <property type="entry name" value="LS/RS_sf"/>
</dbReference>
<dbReference type="AlphaFoldDB" id="A0A5B8UF13"/>
<dbReference type="EMBL" id="CP042433">
    <property type="protein sequence ID" value="QEC54955.1"/>
    <property type="molecule type" value="Genomic_DNA"/>
</dbReference>
<feature type="binding site" evidence="7">
    <location>
        <begin position="92"/>
        <end position="93"/>
    </location>
    <ligand>
        <name>(2S)-2-hydroxy-3-oxobutyl phosphate</name>
        <dbReference type="ChEBI" id="CHEBI:58830"/>
    </ligand>
</feature>
<evidence type="ECO:0000256" key="1">
    <source>
        <dbReference type="ARBA" id="ARBA00004917"/>
    </source>
</evidence>
<dbReference type="OrthoDB" id="9809709at2"/>
<dbReference type="GO" id="GO:0000906">
    <property type="term" value="F:6,7-dimethyl-8-ribityllumazine synthase activity"/>
    <property type="evidence" value="ECO:0007669"/>
    <property type="project" value="UniProtKB-UniRule"/>
</dbReference>
<comment type="similarity">
    <text evidence="2 7">Belongs to the DMRL synthase family.</text>
</comment>
<proteinExistence type="inferred from homology"/>
<dbReference type="Proteomes" id="UP000321204">
    <property type="component" value="Chromosome"/>
</dbReference>
<dbReference type="HAMAP" id="MF_00178">
    <property type="entry name" value="Lumazine_synth"/>
    <property type="match status" value="1"/>
</dbReference>
<dbReference type="RefSeq" id="WP_146782677.1">
    <property type="nucleotide sequence ID" value="NZ_BAABIO010000006.1"/>
</dbReference>
<comment type="function">
    <text evidence="7">Catalyzes the formation of 6,7-dimethyl-8-ribityllumazine by condensation of 5-amino-6-(D-ribitylamino)uracil with 3,4-dihydroxy-2-butanone 4-phosphate. This is the penultimate step in the biosynthesis of riboflavin.</text>
</comment>
<dbReference type="EC" id="2.5.1.78" evidence="3 7"/>
<feature type="binding site" evidence="7">
    <location>
        <begin position="87"/>
        <end position="89"/>
    </location>
    <ligand>
        <name>5-amino-6-(D-ribitylamino)uracil</name>
        <dbReference type="ChEBI" id="CHEBI:15934"/>
    </ligand>
</feature>
<dbReference type="KEGG" id="fgg:FSB75_03240"/>
<dbReference type="GO" id="GO:0005829">
    <property type="term" value="C:cytosol"/>
    <property type="evidence" value="ECO:0007669"/>
    <property type="project" value="TreeGrafter"/>
</dbReference>
<evidence type="ECO:0000256" key="2">
    <source>
        <dbReference type="ARBA" id="ARBA00007424"/>
    </source>
</evidence>
<gene>
    <name evidence="7" type="primary">ribH</name>
    <name evidence="8" type="ORF">FSB75_03240</name>
</gene>
<dbReference type="Pfam" id="PF00885">
    <property type="entry name" value="DMRL_synthase"/>
    <property type="match status" value="1"/>
</dbReference>
<evidence type="ECO:0000256" key="5">
    <source>
        <dbReference type="ARBA" id="ARBA00022679"/>
    </source>
</evidence>
<keyword evidence="4 7" id="KW-0686">Riboflavin biosynthesis</keyword>
<dbReference type="CDD" id="cd09209">
    <property type="entry name" value="Lumazine_synthase-I"/>
    <property type="match status" value="1"/>
</dbReference>
<dbReference type="GO" id="GO:0009349">
    <property type="term" value="C:riboflavin synthase complex"/>
    <property type="evidence" value="ECO:0007669"/>
    <property type="project" value="UniProtKB-UniRule"/>
</dbReference>
<keyword evidence="5 7" id="KW-0808">Transferase</keyword>
<dbReference type="InterPro" id="IPR034964">
    <property type="entry name" value="LS"/>
</dbReference>
<organism evidence="8 9">
    <name type="scientific">Flavisolibacter ginsenosidimutans</name>
    <dbReference type="NCBI Taxonomy" id="661481"/>
    <lineage>
        <taxon>Bacteria</taxon>
        <taxon>Pseudomonadati</taxon>
        <taxon>Bacteroidota</taxon>
        <taxon>Chitinophagia</taxon>
        <taxon>Chitinophagales</taxon>
        <taxon>Chitinophagaceae</taxon>
        <taxon>Flavisolibacter</taxon>
    </lineage>
</organism>
<protein>
    <recommendedName>
        <fullName evidence="3 7">6,7-dimethyl-8-ribityllumazine synthase</fullName>
        <shortName evidence="7">DMRL synthase</shortName>
        <shortName evidence="7">LS</shortName>
        <shortName evidence="7">Lumazine synthase</shortName>
        <ecNumber evidence="3 7">2.5.1.78</ecNumber>
    </recommendedName>
</protein>
<accession>A0A5B8UF13</accession>
<dbReference type="UniPathway" id="UPA00275">
    <property type="reaction ID" value="UER00404"/>
</dbReference>
<feature type="binding site" evidence="7">
    <location>
        <position position="134"/>
    </location>
    <ligand>
        <name>(2S)-2-hydroxy-3-oxobutyl phosphate</name>
        <dbReference type="ChEBI" id="CHEBI:58830"/>
    </ligand>
</feature>
<evidence type="ECO:0000256" key="6">
    <source>
        <dbReference type="ARBA" id="ARBA00048785"/>
    </source>
</evidence>
<evidence type="ECO:0000313" key="8">
    <source>
        <dbReference type="EMBL" id="QEC54955.1"/>
    </source>
</evidence>
<comment type="catalytic activity">
    <reaction evidence="6 7">
        <text>(2S)-2-hydroxy-3-oxobutyl phosphate + 5-amino-6-(D-ribitylamino)uracil = 6,7-dimethyl-8-(1-D-ribityl)lumazine + phosphate + 2 H2O + H(+)</text>
        <dbReference type="Rhea" id="RHEA:26152"/>
        <dbReference type="ChEBI" id="CHEBI:15377"/>
        <dbReference type="ChEBI" id="CHEBI:15378"/>
        <dbReference type="ChEBI" id="CHEBI:15934"/>
        <dbReference type="ChEBI" id="CHEBI:43474"/>
        <dbReference type="ChEBI" id="CHEBI:58201"/>
        <dbReference type="ChEBI" id="CHEBI:58830"/>
        <dbReference type="EC" id="2.5.1.78"/>
    </reaction>
</comment>
<dbReference type="NCBIfam" id="TIGR00114">
    <property type="entry name" value="lumazine-synth"/>
    <property type="match status" value="1"/>
</dbReference>
<dbReference type="Gene3D" id="3.40.50.960">
    <property type="entry name" value="Lumazine/riboflavin synthase"/>
    <property type="match status" value="1"/>
</dbReference>
<feature type="binding site" evidence="7">
    <location>
        <position position="31"/>
    </location>
    <ligand>
        <name>5-amino-6-(D-ribitylamino)uracil</name>
        <dbReference type="ChEBI" id="CHEBI:15934"/>
    </ligand>
</feature>
<evidence type="ECO:0000313" key="9">
    <source>
        <dbReference type="Proteomes" id="UP000321204"/>
    </source>
</evidence>
<feature type="binding site" evidence="7">
    <location>
        <begin position="62"/>
        <end position="64"/>
    </location>
    <ligand>
        <name>5-amino-6-(D-ribitylamino)uracil</name>
        <dbReference type="ChEBI" id="CHEBI:15934"/>
    </ligand>
</feature>
<evidence type="ECO:0000256" key="3">
    <source>
        <dbReference type="ARBA" id="ARBA00012664"/>
    </source>
</evidence>
<dbReference type="GO" id="GO:0009231">
    <property type="term" value="P:riboflavin biosynthetic process"/>
    <property type="evidence" value="ECO:0007669"/>
    <property type="project" value="UniProtKB-UniRule"/>
</dbReference>
<dbReference type="PANTHER" id="PTHR21058:SF0">
    <property type="entry name" value="6,7-DIMETHYL-8-RIBITYLLUMAZINE SYNTHASE"/>
    <property type="match status" value="1"/>
</dbReference>
<feature type="active site" description="Proton donor" evidence="7">
    <location>
        <position position="95"/>
    </location>
</feature>
<comment type="pathway">
    <text evidence="1 7">Cofactor biosynthesis; riboflavin biosynthesis; riboflavin from 2-hydroxy-3-oxobutyl phosphate and 5-amino-6-(D-ribitylamino)uracil: step 1/2.</text>
</comment>
<dbReference type="SUPFAM" id="SSF52121">
    <property type="entry name" value="Lumazine synthase"/>
    <property type="match status" value="1"/>
</dbReference>
<dbReference type="InterPro" id="IPR002180">
    <property type="entry name" value="LS/RS"/>
</dbReference>
<reference evidence="8 9" key="1">
    <citation type="journal article" date="2015" name="Int. J. Syst. Evol. Microbiol.">
        <title>Flavisolibacter ginsenosidimutans sp. nov., with ginsenoside-converting activity isolated from soil used for cultivating ginseng.</title>
        <authorList>
            <person name="Zhao Y."/>
            <person name="Liu Q."/>
            <person name="Kang M.S."/>
            <person name="Jin F."/>
            <person name="Yu H."/>
            <person name="Im W.T."/>
        </authorList>
    </citation>
    <scope>NUCLEOTIDE SEQUENCE [LARGE SCALE GENOMIC DNA]</scope>
    <source>
        <strain evidence="8 9">Gsoil 636</strain>
    </source>
</reference>
<feature type="binding site" evidence="7">
    <location>
        <position position="120"/>
    </location>
    <ligand>
        <name>5-amino-6-(D-ribitylamino)uracil</name>
        <dbReference type="ChEBI" id="CHEBI:15934"/>
    </ligand>
</feature>
<name>A0A5B8UF13_9BACT</name>
<evidence type="ECO:0000256" key="7">
    <source>
        <dbReference type="HAMAP-Rule" id="MF_00178"/>
    </source>
</evidence>
<sequence length="165" mass="17859">MADVANSKLFEGLKGIQNRKDALVVLVKTEWNSEVVDELEKGCVKVLSQAGVAHKTLVVPGAVEIPFAIQQCWAAYNAPNAFIALGCVIKGDTPHFDYVCQSITNGITELNLSMQVPVIFGILTVNTTEQAKERIGGQHGHKGEEAAITALKMMVLNDRLKEGKI</sequence>
<evidence type="ECO:0000256" key="4">
    <source>
        <dbReference type="ARBA" id="ARBA00022619"/>
    </source>
</evidence>
<dbReference type="PANTHER" id="PTHR21058">
    <property type="entry name" value="6,7-DIMETHYL-8-RIBITYLLUMAZINE SYNTHASE DMRL SYNTHASE LUMAZINE SYNTHASE"/>
    <property type="match status" value="1"/>
</dbReference>
<keyword evidence="9" id="KW-1185">Reference proteome</keyword>